<evidence type="ECO:0008006" key="6">
    <source>
        <dbReference type="Google" id="ProtNLM"/>
    </source>
</evidence>
<dbReference type="Pfam" id="PF14111">
    <property type="entry name" value="DUF4283"/>
    <property type="match status" value="1"/>
</dbReference>
<feature type="compositionally biased region" description="Polar residues" evidence="1">
    <location>
        <begin position="210"/>
        <end position="220"/>
    </location>
</feature>
<dbReference type="PANTHER" id="PTHR33116:SF78">
    <property type="entry name" value="OS12G0587133 PROTEIN"/>
    <property type="match status" value="1"/>
</dbReference>
<dbReference type="InterPro" id="IPR025558">
    <property type="entry name" value="DUF4283"/>
</dbReference>
<dbReference type="GO" id="GO:0004523">
    <property type="term" value="F:RNA-DNA hybrid ribonuclease activity"/>
    <property type="evidence" value="ECO:0007669"/>
    <property type="project" value="InterPro"/>
</dbReference>
<keyword evidence="5" id="KW-1185">Reference proteome</keyword>
<evidence type="ECO:0000313" key="5">
    <source>
        <dbReference type="Proteomes" id="UP000436088"/>
    </source>
</evidence>
<comment type="caution">
    <text evidence="4">The sequence shown here is derived from an EMBL/GenBank/DDBJ whole genome shotgun (WGS) entry which is preliminary data.</text>
</comment>
<sequence length="615" mass="70132">MDLENDYFLTRFQIDTDYEKVLAEGPWIIYVQYLTVQPWSRNFNTSHSYPTTFMAWIHLPGFPEFMFNSKIIFRIGMLIGRVMVGDKIQGLEYGNLPLVYFSYGSIQHMGPSLPRNKQRGNGEAVSVSLATSMNLTTTHMHHETTQNMSKVNESAQRAPTQNVTFKFVPDPSTKNISAPIPSLTTPSHLPYSNSVNTIGLNGEHFKDGPQTHSSIGPNNQESRRKNNIPRNCATPYVIRNKGLKYKTRNNNRMMVKGAMEAVASLIQEQDFVNQRSGGIKFPKVFSEYMHDYRPDTFSIRQAFPYLSDSVISRLDAIVTSEEIRQVLFDINPLKAPRPDDDLLILFQAITNQANLVRATLDQFSRLSGHKVNSSKTIIFFSSNVNEAKAANICVTLGFQRLPNLGKYLGMPLFHSRVTKNIFQFIIKKVRGKLSNWTTWSLSLAGRVTLAKSIHLGGTNESNKPTLVKWDDCCHANNHGGLGIRPLNHQNEAFLIKLGYTFLMNTNTLWSKIFAWDRGFRRIEVETDNKEATCILSSPASSFEPTLMRRVRYLLHRHWTVKTKHIIWDANSSANAITHLGCRASTERIDFADPPANIHRLLHLDMDKWRRRNLCY</sequence>
<dbReference type="InterPro" id="IPR002156">
    <property type="entry name" value="RNaseH_domain"/>
</dbReference>
<organism evidence="4 5">
    <name type="scientific">Hibiscus syriacus</name>
    <name type="common">Rose of Sharon</name>
    <dbReference type="NCBI Taxonomy" id="106335"/>
    <lineage>
        <taxon>Eukaryota</taxon>
        <taxon>Viridiplantae</taxon>
        <taxon>Streptophyta</taxon>
        <taxon>Embryophyta</taxon>
        <taxon>Tracheophyta</taxon>
        <taxon>Spermatophyta</taxon>
        <taxon>Magnoliopsida</taxon>
        <taxon>eudicotyledons</taxon>
        <taxon>Gunneridae</taxon>
        <taxon>Pentapetalae</taxon>
        <taxon>rosids</taxon>
        <taxon>malvids</taxon>
        <taxon>Malvales</taxon>
        <taxon>Malvaceae</taxon>
        <taxon>Malvoideae</taxon>
        <taxon>Hibiscus</taxon>
    </lineage>
</organism>
<dbReference type="AlphaFoldDB" id="A0A6A3BT26"/>
<dbReference type="PANTHER" id="PTHR33116">
    <property type="entry name" value="REVERSE TRANSCRIPTASE ZINC-BINDING DOMAIN-CONTAINING PROTEIN-RELATED-RELATED"/>
    <property type="match status" value="1"/>
</dbReference>
<dbReference type="EMBL" id="VEPZ02000814">
    <property type="protein sequence ID" value="KAE8718142.1"/>
    <property type="molecule type" value="Genomic_DNA"/>
</dbReference>
<dbReference type="Pfam" id="PF13456">
    <property type="entry name" value="RVT_3"/>
    <property type="match status" value="1"/>
</dbReference>
<dbReference type="Proteomes" id="UP000436088">
    <property type="component" value="Unassembled WGS sequence"/>
</dbReference>
<evidence type="ECO:0000259" key="3">
    <source>
        <dbReference type="Pfam" id="PF14111"/>
    </source>
</evidence>
<protein>
    <recommendedName>
        <fullName evidence="6">DUF4283 domain-containing protein</fullName>
    </recommendedName>
</protein>
<reference evidence="4" key="1">
    <citation type="submission" date="2019-09" db="EMBL/GenBank/DDBJ databases">
        <title>Draft genome information of white flower Hibiscus syriacus.</title>
        <authorList>
            <person name="Kim Y.-M."/>
        </authorList>
    </citation>
    <scope>NUCLEOTIDE SEQUENCE [LARGE SCALE GENOMIC DNA]</scope>
    <source>
        <strain evidence="4">YM2019G1</strain>
    </source>
</reference>
<proteinExistence type="predicted"/>
<evidence type="ECO:0000259" key="2">
    <source>
        <dbReference type="Pfam" id="PF13456"/>
    </source>
</evidence>
<accession>A0A6A3BT26</accession>
<evidence type="ECO:0000256" key="1">
    <source>
        <dbReference type="SAM" id="MobiDB-lite"/>
    </source>
</evidence>
<feature type="domain" description="RNase H type-1" evidence="2">
    <location>
        <begin position="513"/>
        <end position="576"/>
    </location>
</feature>
<gene>
    <name evidence="4" type="ORF">F3Y22_tig00110017pilonHSYRG00057</name>
</gene>
<dbReference type="GO" id="GO:0003676">
    <property type="term" value="F:nucleic acid binding"/>
    <property type="evidence" value="ECO:0007669"/>
    <property type="project" value="InterPro"/>
</dbReference>
<feature type="region of interest" description="Disordered" evidence="1">
    <location>
        <begin position="205"/>
        <end position="228"/>
    </location>
</feature>
<feature type="domain" description="DUF4283" evidence="3">
    <location>
        <begin position="2"/>
        <end position="45"/>
    </location>
</feature>
<name>A0A6A3BT26_HIBSY</name>
<evidence type="ECO:0000313" key="4">
    <source>
        <dbReference type="EMBL" id="KAE8718142.1"/>
    </source>
</evidence>